<sequence>MIEPPPSGAWVTEIVGTGAALAGKAVNPIEDKTMTPAAARRRAAIGAGQGGASVETSFGWQAIRTMT</sequence>
<dbReference type="Proteomes" id="UP000004738">
    <property type="component" value="Unassembled WGS sequence"/>
</dbReference>
<comment type="caution">
    <text evidence="1">The sequence shown here is derived from an EMBL/GenBank/DDBJ whole genome shotgun (WGS) entry which is preliminary data.</text>
</comment>
<dbReference type="EMBL" id="AMCK01000158">
    <property type="protein sequence ID" value="EKB43267.1"/>
    <property type="molecule type" value="Genomic_DNA"/>
</dbReference>
<accession>K1KTU1</accession>
<organism evidence="1 2">
    <name type="scientific">Solibacillus isronensis B3W22</name>
    <dbReference type="NCBI Taxonomy" id="1224748"/>
    <lineage>
        <taxon>Bacteria</taxon>
        <taxon>Bacillati</taxon>
        <taxon>Bacillota</taxon>
        <taxon>Bacilli</taxon>
        <taxon>Bacillales</taxon>
        <taxon>Caryophanaceae</taxon>
        <taxon>Solibacillus</taxon>
    </lineage>
</organism>
<reference evidence="1 2" key="1">
    <citation type="journal article" date="2012" name="J. Bacteriol.">
        <title>Draft Genome Sequence of Bacillus isronensis Strain B3W22, Isolated from the Upper Atmosphere.</title>
        <authorList>
            <person name="Shivaji S."/>
            <person name="Ara S."/>
            <person name="Singh S.K."/>
            <person name="Bandi S."/>
            <person name="Singh A."/>
            <person name="Pinnaka A.K."/>
        </authorList>
    </citation>
    <scope>NUCLEOTIDE SEQUENCE [LARGE SCALE GENOMIC DNA]</scope>
    <source>
        <strain evidence="1 2">B3W22</strain>
    </source>
</reference>
<keyword evidence="2" id="KW-1185">Reference proteome</keyword>
<evidence type="ECO:0000313" key="2">
    <source>
        <dbReference type="Proteomes" id="UP000004738"/>
    </source>
</evidence>
<evidence type="ECO:0000313" key="1">
    <source>
        <dbReference type="EMBL" id="EKB43267.1"/>
    </source>
</evidence>
<dbReference type="AlphaFoldDB" id="K1KTU1"/>
<name>K1KTU1_9BACL</name>
<gene>
    <name evidence="1" type="ORF">B857_03975</name>
</gene>
<dbReference type="PATRIC" id="fig|1224748.3.peg.3904"/>
<protein>
    <submittedName>
        <fullName evidence="1">Uncharacterized protein</fullName>
    </submittedName>
</protein>
<proteinExistence type="predicted"/>